<evidence type="ECO:0000313" key="7">
    <source>
        <dbReference type="EMBL" id="CAF3541738.1"/>
    </source>
</evidence>
<dbReference type="PROSITE" id="PS50194">
    <property type="entry name" value="FILAMIN_REPEAT"/>
    <property type="match status" value="4"/>
</dbReference>
<keyword evidence="8" id="KW-1185">Reference proteome</keyword>
<organism evidence="5 8">
    <name type="scientific">Didymodactylos carnosus</name>
    <dbReference type="NCBI Taxonomy" id="1234261"/>
    <lineage>
        <taxon>Eukaryota</taxon>
        <taxon>Metazoa</taxon>
        <taxon>Spiralia</taxon>
        <taxon>Gnathifera</taxon>
        <taxon>Rotifera</taxon>
        <taxon>Eurotatoria</taxon>
        <taxon>Bdelloidea</taxon>
        <taxon>Philodinida</taxon>
        <taxon>Philodinidae</taxon>
        <taxon>Didymodactylos</taxon>
    </lineage>
</organism>
<dbReference type="InterPro" id="IPR001298">
    <property type="entry name" value="Filamin/ABP280_rpt"/>
</dbReference>
<protein>
    <submittedName>
        <fullName evidence="5">Uncharacterized protein</fullName>
    </submittedName>
</protein>
<evidence type="ECO:0000256" key="3">
    <source>
        <dbReference type="PROSITE-ProRule" id="PRU00087"/>
    </source>
</evidence>
<comment type="caution">
    <text evidence="5">The sequence shown here is derived from an EMBL/GenBank/DDBJ whole genome shotgun (WGS) entry which is preliminary data.</text>
</comment>
<dbReference type="GO" id="GO:0051015">
    <property type="term" value="F:actin filament binding"/>
    <property type="evidence" value="ECO:0007669"/>
    <property type="project" value="InterPro"/>
</dbReference>
<dbReference type="InterPro" id="IPR013783">
    <property type="entry name" value="Ig-like_fold"/>
</dbReference>
<dbReference type="Gene3D" id="2.60.40.10">
    <property type="entry name" value="Immunoglobulins"/>
    <property type="match status" value="4"/>
</dbReference>
<dbReference type="PANTHER" id="PTHR38537">
    <property type="entry name" value="JITTERBUG, ISOFORM N"/>
    <property type="match status" value="1"/>
</dbReference>
<dbReference type="Proteomes" id="UP000682733">
    <property type="component" value="Unassembled WGS sequence"/>
</dbReference>
<dbReference type="EMBL" id="CAJNOK010000204">
    <property type="protein sequence ID" value="CAF0736743.1"/>
    <property type="molecule type" value="Genomic_DNA"/>
</dbReference>
<accession>A0A813Q225</accession>
<dbReference type="InterPro" id="IPR014756">
    <property type="entry name" value="Ig_E-set"/>
</dbReference>
<dbReference type="Proteomes" id="UP000677228">
    <property type="component" value="Unassembled WGS sequence"/>
</dbReference>
<evidence type="ECO:0000313" key="8">
    <source>
        <dbReference type="Proteomes" id="UP000663829"/>
    </source>
</evidence>
<name>A0A813Q225_9BILA</name>
<reference evidence="5" key="1">
    <citation type="submission" date="2021-02" db="EMBL/GenBank/DDBJ databases">
        <authorList>
            <person name="Nowell W R."/>
        </authorList>
    </citation>
    <scope>NUCLEOTIDE SEQUENCE</scope>
</reference>
<dbReference type="GO" id="GO:0030036">
    <property type="term" value="P:actin cytoskeleton organization"/>
    <property type="evidence" value="ECO:0007669"/>
    <property type="project" value="InterPro"/>
</dbReference>
<evidence type="ECO:0000313" key="4">
    <source>
        <dbReference type="EMBL" id="CAF0736743.1"/>
    </source>
</evidence>
<dbReference type="InterPro" id="IPR017868">
    <property type="entry name" value="Filamin/ABP280_repeat-like"/>
</dbReference>
<evidence type="ECO:0000313" key="6">
    <source>
        <dbReference type="EMBL" id="CAF3513538.1"/>
    </source>
</evidence>
<comment type="similarity">
    <text evidence="1">Belongs to the filamin family.</text>
</comment>
<gene>
    <name evidence="5" type="ORF">GPM918_LOCUS1377</name>
    <name evidence="4" type="ORF">OVA965_LOCUS1186</name>
    <name evidence="7" type="ORF">SRO942_LOCUS1377</name>
    <name evidence="6" type="ORF">TMI583_LOCUS1187</name>
</gene>
<feature type="repeat" description="Filamin" evidence="3">
    <location>
        <begin position="368"/>
        <end position="458"/>
    </location>
</feature>
<evidence type="ECO:0000313" key="5">
    <source>
        <dbReference type="EMBL" id="CAF0760876.1"/>
    </source>
</evidence>
<keyword evidence="2" id="KW-0677">Repeat</keyword>
<dbReference type="SMART" id="SM00557">
    <property type="entry name" value="IG_FLMN"/>
    <property type="match status" value="3"/>
</dbReference>
<dbReference type="EMBL" id="CAJOBC010000127">
    <property type="protein sequence ID" value="CAF3541738.1"/>
    <property type="molecule type" value="Genomic_DNA"/>
</dbReference>
<dbReference type="EMBL" id="CAJOBA010000204">
    <property type="protein sequence ID" value="CAF3513538.1"/>
    <property type="molecule type" value="Genomic_DNA"/>
</dbReference>
<sequence>MLSDIDDDLILPNIRQLLASFELICPGLYRIHCHDSIHILNEIMCLAVEWLNIQQVYTAEELLSNENLFNNYEKRINHSRMISLTDETDNEHEIVKCYGNGIQALKNQLNQFTMFCFETNTYIRKPDLAVKISNNHENDSLPVELSYINTYNNKNIYSCTYIPKHEGTYKISIFYKTRPLLKQPYTVLIRHRSSSSSATKMKVQQQNEKSNHQEVIITPAVHGPEKDEEFSALSTNLSISYNSSAFIFNFFSGIENTSIQVSHPQWFEVDCSKSDLKGSLIEVIIVDSLSSKPSSYAHASIEPLGNQKFRCDYSVSQAGLYNIIIFQAGKPLSISPIKLLVIEPQTTISSSSSCQLDAPLDYKSPISMKNNNNQKFFAYGPGLRCGYQTYPAVFYVDFSGYTEGYLEFLINNSRVTSVVNYENQFAEVCYWPDITGDLPLHILFCNEDLEISPIISKITTLAIPMSSDHPPKISVSGPGFTPNDDVVIVGKEVEFKINLDRQHVNWELNVEIYDQDYTIVPIKLQKQNDLTYICSYMPSKLCKYTISIDYGHIIIPEGNPFRIRPLSKQIELSGPAFTEKILSLHSETHFCLNLKAITRKRKTEQHLKSISILGKDCESGYSSNDDTTSAENTALSDNEPYKITIRDEKGQIKPININELSNDNLRVNFTPDSEVTYINVSVMW</sequence>
<proteinExistence type="inferred from homology"/>
<dbReference type="InterPro" id="IPR044801">
    <property type="entry name" value="Filamin"/>
</dbReference>
<dbReference type="Pfam" id="PF00630">
    <property type="entry name" value="Filamin"/>
    <property type="match status" value="3"/>
</dbReference>
<feature type="repeat" description="Filamin" evidence="3">
    <location>
        <begin position="465"/>
        <end position="565"/>
    </location>
</feature>
<dbReference type="EMBL" id="CAJNOQ010000127">
    <property type="protein sequence ID" value="CAF0760876.1"/>
    <property type="molecule type" value="Genomic_DNA"/>
</dbReference>
<feature type="repeat" description="Filamin" evidence="3">
    <location>
        <begin position="87"/>
        <end position="189"/>
    </location>
</feature>
<dbReference type="SUPFAM" id="SSF81296">
    <property type="entry name" value="E set domains"/>
    <property type="match status" value="4"/>
</dbReference>
<feature type="repeat" description="Filamin" evidence="3">
    <location>
        <begin position="253"/>
        <end position="341"/>
    </location>
</feature>
<dbReference type="Proteomes" id="UP000681722">
    <property type="component" value="Unassembled WGS sequence"/>
</dbReference>
<dbReference type="Proteomes" id="UP000663829">
    <property type="component" value="Unassembled WGS sequence"/>
</dbReference>
<evidence type="ECO:0000256" key="1">
    <source>
        <dbReference type="ARBA" id="ARBA00009238"/>
    </source>
</evidence>
<dbReference type="PANTHER" id="PTHR38537:SF8">
    <property type="entry name" value="FILAMIN-A"/>
    <property type="match status" value="1"/>
</dbReference>
<dbReference type="AlphaFoldDB" id="A0A813Q225"/>
<evidence type="ECO:0000256" key="2">
    <source>
        <dbReference type="ARBA" id="ARBA00022737"/>
    </source>
</evidence>